<name>A0ABX0Q1X6_9GAMM</name>
<feature type="region of interest" description="Disordered" evidence="1">
    <location>
        <begin position="94"/>
        <end position="121"/>
    </location>
</feature>
<dbReference type="Proteomes" id="UP001429601">
    <property type="component" value="Unassembled WGS sequence"/>
</dbReference>
<protein>
    <recommendedName>
        <fullName evidence="5">Secreted protein</fullName>
    </recommendedName>
</protein>
<evidence type="ECO:0000313" key="3">
    <source>
        <dbReference type="EMBL" id="NID03741.1"/>
    </source>
</evidence>
<comment type="caution">
    <text evidence="3">The sequence shown here is derived from an EMBL/GenBank/DDBJ whole genome shotgun (WGS) entry which is preliminary data.</text>
</comment>
<keyword evidence="2" id="KW-0732">Signal</keyword>
<reference evidence="3 4" key="1">
    <citation type="journal article" date="2011" name="Curr. Microbiol.">
        <title>Luteibacter jiangsuensis sp. nov.: a methamidophos-degrading bacterium isolated from a methamidophos-manufacturing factory.</title>
        <authorList>
            <person name="Wang L."/>
            <person name="Wang G.L."/>
            <person name="Li S.P."/>
            <person name="Jiang J.D."/>
        </authorList>
    </citation>
    <scope>NUCLEOTIDE SEQUENCE [LARGE SCALE GENOMIC DNA]</scope>
    <source>
        <strain evidence="3 4">CGMCC 1.10133</strain>
    </source>
</reference>
<dbReference type="EMBL" id="JAAQQR010000001">
    <property type="protein sequence ID" value="NID03741.1"/>
    <property type="molecule type" value="Genomic_DNA"/>
</dbReference>
<keyword evidence="4" id="KW-1185">Reference proteome</keyword>
<evidence type="ECO:0000256" key="1">
    <source>
        <dbReference type="SAM" id="MobiDB-lite"/>
    </source>
</evidence>
<evidence type="ECO:0000313" key="4">
    <source>
        <dbReference type="Proteomes" id="UP001429601"/>
    </source>
</evidence>
<gene>
    <name evidence="3" type="ORF">HBF26_02510</name>
</gene>
<feature type="signal peptide" evidence="2">
    <location>
        <begin position="1"/>
        <end position="31"/>
    </location>
</feature>
<evidence type="ECO:0008006" key="5">
    <source>
        <dbReference type="Google" id="ProtNLM"/>
    </source>
</evidence>
<organism evidence="3 4">
    <name type="scientific">Luteibacter jiangsuensis</name>
    <dbReference type="NCBI Taxonomy" id="637577"/>
    <lineage>
        <taxon>Bacteria</taxon>
        <taxon>Pseudomonadati</taxon>
        <taxon>Pseudomonadota</taxon>
        <taxon>Gammaproteobacteria</taxon>
        <taxon>Lysobacterales</taxon>
        <taxon>Rhodanobacteraceae</taxon>
        <taxon>Luteibacter</taxon>
    </lineage>
</organism>
<feature type="chain" id="PRO_5047307919" description="Secreted protein" evidence="2">
    <location>
        <begin position="32"/>
        <end position="121"/>
    </location>
</feature>
<accession>A0ABX0Q1X6</accession>
<proteinExistence type="predicted"/>
<sequence length="121" mass="12534">MNPSPAQTVRRLAGTLIALLALFVVCAGVHAMPCHVADGTADALHAPLILDLDAAAGDVADPGDEDIVTSLEDNNGSLDDTFDLPPEHVVAVSRRHAGQPAGHVPTAYAHHRGSELRPPIA</sequence>
<dbReference type="RefSeq" id="WP_167122725.1">
    <property type="nucleotide sequence ID" value="NZ_JAAQQR010000001.1"/>
</dbReference>
<evidence type="ECO:0000256" key="2">
    <source>
        <dbReference type="SAM" id="SignalP"/>
    </source>
</evidence>